<organism evidence="1 2">
    <name type="scientific">Zizania palustris</name>
    <name type="common">Northern wild rice</name>
    <dbReference type="NCBI Taxonomy" id="103762"/>
    <lineage>
        <taxon>Eukaryota</taxon>
        <taxon>Viridiplantae</taxon>
        <taxon>Streptophyta</taxon>
        <taxon>Embryophyta</taxon>
        <taxon>Tracheophyta</taxon>
        <taxon>Spermatophyta</taxon>
        <taxon>Magnoliopsida</taxon>
        <taxon>Liliopsida</taxon>
        <taxon>Poales</taxon>
        <taxon>Poaceae</taxon>
        <taxon>BOP clade</taxon>
        <taxon>Oryzoideae</taxon>
        <taxon>Oryzeae</taxon>
        <taxon>Zizaniinae</taxon>
        <taxon>Zizania</taxon>
    </lineage>
</organism>
<accession>A0A8J6BWW4</accession>
<evidence type="ECO:0000313" key="2">
    <source>
        <dbReference type="Proteomes" id="UP000729402"/>
    </source>
</evidence>
<evidence type="ECO:0000313" key="1">
    <source>
        <dbReference type="EMBL" id="KAG8095305.1"/>
    </source>
</evidence>
<dbReference type="EMBL" id="JAAALK010000080">
    <property type="protein sequence ID" value="KAG8095305.1"/>
    <property type="molecule type" value="Genomic_DNA"/>
</dbReference>
<dbReference type="Proteomes" id="UP000729402">
    <property type="component" value="Unassembled WGS sequence"/>
</dbReference>
<dbReference type="AlphaFoldDB" id="A0A8J6BWW4"/>
<keyword evidence="2" id="KW-1185">Reference proteome</keyword>
<reference evidence="1" key="2">
    <citation type="submission" date="2021-02" db="EMBL/GenBank/DDBJ databases">
        <authorList>
            <person name="Kimball J.A."/>
            <person name="Haas M.W."/>
            <person name="Macchietto M."/>
            <person name="Kono T."/>
            <person name="Duquette J."/>
            <person name="Shao M."/>
        </authorList>
    </citation>
    <scope>NUCLEOTIDE SEQUENCE</scope>
    <source>
        <tissue evidence="1">Fresh leaf tissue</tissue>
    </source>
</reference>
<protein>
    <submittedName>
        <fullName evidence="1">Uncharacterized protein</fullName>
    </submittedName>
</protein>
<gene>
    <name evidence="1" type="ORF">GUJ93_ZPchr0012g19731</name>
</gene>
<sequence length="73" mass="8297">MPEVPNADQIELFMAGLSLTLLANVQHDQPRDLADAISQLKRQNNGKICGLQKWSKYHDRVLVLAIAHLHPQW</sequence>
<reference evidence="1" key="1">
    <citation type="journal article" date="2021" name="bioRxiv">
        <title>Whole Genome Assembly and Annotation of Northern Wild Rice, Zizania palustris L., Supports a Whole Genome Duplication in the Zizania Genus.</title>
        <authorList>
            <person name="Haas M."/>
            <person name="Kono T."/>
            <person name="Macchietto M."/>
            <person name="Millas R."/>
            <person name="McGilp L."/>
            <person name="Shao M."/>
            <person name="Duquette J."/>
            <person name="Hirsch C.N."/>
            <person name="Kimball J."/>
        </authorList>
    </citation>
    <scope>NUCLEOTIDE SEQUENCE</scope>
    <source>
        <tissue evidence="1">Fresh leaf tissue</tissue>
    </source>
</reference>
<name>A0A8J6BWW4_ZIZPA</name>
<proteinExistence type="predicted"/>
<comment type="caution">
    <text evidence="1">The sequence shown here is derived from an EMBL/GenBank/DDBJ whole genome shotgun (WGS) entry which is preliminary data.</text>
</comment>